<keyword evidence="7" id="KW-1185">Reference proteome</keyword>
<organism evidence="6 7">
    <name type="scientific">Streptomonospora salina</name>
    <dbReference type="NCBI Taxonomy" id="104205"/>
    <lineage>
        <taxon>Bacteria</taxon>
        <taxon>Bacillati</taxon>
        <taxon>Actinomycetota</taxon>
        <taxon>Actinomycetes</taxon>
        <taxon>Streptosporangiales</taxon>
        <taxon>Nocardiopsidaceae</taxon>
        <taxon>Streptomonospora</taxon>
    </lineage>
</organism>
<dbReference type="SUPFAM" id="SSF48498">
    <property type="entry name" value="Tetracyclin repressor-like, C-terminal domain"/>
    <property type="match status" value="1"/>
</dbReference>
<dbReference type="PANTHER" id="PTHR47506">
    <property type="entry name" value="TRANSCRIPTIONAL REGULATORY PROTEIN"/>
    <property type="match status" value="1"/>
</dbReference>
<dbReference type="InterPro" id="IPR009057">
    <property type="entry name" value="Homeodomain-like_sf"/>
</dbReference>
<keyword evidence="2 4" id="KW-0238">DNA-binding</keyword>
<dbReference type="Gene3D" id="1.10.357.10">
    <property type="entry name" value="Tetracycline Repressor, domain 2"/>
    <property type="match status" value="1"/>
</dbReference>
<dbReference type="SUPFAM" id="SSF46689">
    <property type="entry name" value="Homeodomain-like"/>
    <property type="match status" value="1"/>
</dbReference>
<dbReference type="GO" id="GO:0003677">
    <property type="term" value="F:DNA binding"/>
    <property type="evidence" value="ECO:0007669"/>
    <property type="project" value="UniProtKB-UniRule"/>
</dbReference>
<accession>A0A841E3I4</accession>
<dbReference type="InterPro" id="IPR001647">
    <property type="entry name" value="HTH_TetR"/>
</dbReference>
<dbReference type="InterPro" id="IPR023772">
    <property type="entry name" value="DNA-bd_HTH_TetR-type_CS"/>
</dbReference>
<evidence type="ECO:0000313" key="7">
    <source>
        <dbReference type="Proteomes" id="UP000578077"/>
    </source>
</evidence>
<protein>
    <submittedName>
        <fullName evidence="6">AcrR family transcriptional regulator</fullName>
    </submittedName>
</protein>
<comment type="caution">
    <text evidence="6">The sequence shown here is derived from an EMBL/GenBank/DDBJ whole genome shotgun (WGS) entry which is preliminary data.</text>
</comment>
<dbReference type="Gene3D" id="1.10.10.60">
    <property type="entry name" value="Homeodomain-like"/>
    <property type="match status" value="1"/>
</dbReference>
<evidence type="ECO:0000313" key="6">
    <source>
        <dbReference type="EMBL" id="MBB5997596.1"/>
    </source>
</evidence>
<evidence type="ECO:0000256" key="1">
    <source>
        <dbReference type="ARBA" id="ARBA00023015"/>
    </source>
</evidence>
<dbReference type="PANTHER" id="PTHR47506:SF1">
    <property type="entry name" value="HTH-TYPE TRANSCRIPTIONAL REGULATOR YJDC"/>
    <property type="match status" value="1"/>
</dbReference>
<dbReference type="AlphaFoldDB" id="A0A841E3I4"/>
<dbReference type="RefSeq" id="WP_184633840.1">
    <property type="nucleotide sequence ID" value="NZ_BAABKT010000005.1"/>
</dbReference>
<sequence length="199" mass="20599">MTERRGRPRSFDRDAALRCAVEVFWGRGYTATSVSDLTEAMGITPPSLYTAFGSKRALFLEAVDRYQETEGAAVTAPLTEGGGARATVAAVLSAAADAYGDPAHPPGCLVITAAANCGPDEADVQEDLRRRRAETTAALARCIAAGQEAGDVSAAADPRSVAVYYSAVIQGMSQQACDGASRAELHAVADTAMAAWPSG</sequence>
<evidence type="ECO:0000256" key="3">
    <source>
        <dbReference type="ARBA" id="ARBA00023163"/>
    </source>
</evidence>
<dbReference type="InterPro" id="IPR036271">
    <property type="entry name" value="Tet_transcr_reg_TetR-rel_C_sf"/>
</dbReference>
<evidence type="ECO:0000259" key="5">
    <source>
        <dbReference type="PROSITE" id="PS50977"/>
    </source>
</evidence>
<dbReference type="PROSITE" id="PS01081">
    <property type="entry name" value="HTH_TETR_1"/>
    <property type="match status" value="1"/>
</dbReference>
<keyword evidence="1" id="KW-0805">Transcription regulation</keyword>
<gene>
    <name evidence="6" type="ORF">HNR25_001347</name>
</gene>
<evidence type="ECO:0000256" key="4">
    <source>
        <dbReference type="PROSITE-ProRule" id="PRU00335"/>
    </source>
</evidence>
<dbReference type="InterPro" id="IPR011075">
    <property type="entry name" value="TetR_C"/>
</dbReference>
<dbReference type="Pfam" id="PF16925">
    <property type="entry name" value="TetR_C_13"/>
    <property type="match status" value="1"/>
</dbReference>
<feature type="domain" description="HTH tetR-type" evidence="5">
    <location>
        <begin position="10"/>
        <end position="70"/>
    </location>
</feature>
<evidence type="ECO:0000256" key="2">
    <source>
        <dbReference type="ARBA" id="ARBA00023125"/>
    </source>
</evidence>
<feature type="DNA-binding region" description="H-T-H motif" evidence="4">
    <location>
        <begin position="33"/>
        <end position="52"/>
    </location>
</feature>
<keyword evidence="3" id="KW-0804">Transcription</keyword>
<name>A0A841E3I4_9ACTN</name>
<proteinExistence type="predicted"/>
<dbReference type="PROSITE" id="PS50977">
    <property type="entry name" value="HTH_TETR_2"/>
    <property type="match status" value="1"/>
</dbReference>
<dbReference type="Proteomes" id="UP000578077">
    <property type="component" value="Unassembled WGS sequence"/>
</dbReference>
<dbReference type="EMBL" id="JACHLY010000001">
    <property type="protein sequence ID" value="MBB5997596.1"/>
    <property type="molecule type" value="Genomic_DNA"/>
</dbReference>
<dbReference type="Pfam" id="PF00440">
    <property type="entry name" value="TetR_N"/>
    <property type="match status" value="1"/>
</dbReference>
<reference evidence="6 7" key="1">
    <citation type="submission" date="2020-08" db="EMBL/GenBank/DDBJ databases">
        <title>Sequencing the genomes of 1000 actinobacteria strains.</title>
        <authorList>
            <person name="Klenk H.-P."/>
        </authorList>
    </citation>
    <scope>NUCLEOTIDE SEQUENCE [LARGE SCALE GENOMIC DNA]</scope>
    <source>
        <strain evidence="6 7">DSM 44593</strain>
    </source>
</reference>